<dbReference type="PROSITE" id="PS50878">
    <property type="entry name" value="RT_POL"/>
    <property type="match status" value="1"/>
</dbReference>
<keyword evidence="2" id="KW-0695">RNA-directed DNA polymerase</keyword>
<dbReference type="SUPFAM" id="SSF56219">
    <property type="entry name" value="DNase I-like"/>
    <property type="match status" value="1"/>
</dbReference>
<dbReference type="Pfam" id="PF03372">
    <property type="entry name" value="Exo_endo_phos"/>
    <property type="match status" value="1"/>
</dbReference>
<protein>
    <submittedName>
        <fullName evidence="2">Reverse transcriptase</fullName>
    </submittedName>
</protein>
<dbReference type="Pfam" id="PF00078">
    <property type="entry name" value="RVT_1"/>
    <property type="match status" value="1"/>
</dbReference>
<dbReference type="InterPro" id="IPR036691">
    <property type="entry name" value="Endo/exonu/phosph_ase_sf"/>
</dbReference>
<dbReference type="GO" id="GO:0003676">
    <property type="term" value="F:nucleic acid binding"/>
    <property type="evidence" value="ECO:0007669"/>
    <property type="project" value="InterPro"/>
</dbReference>
<dbReference type="CDD" id="cd06222">
    <property type="entry name" value="RNase_H_like"/>
    <property type="match status" value="1"/>
</dbReference>
<dbReference type="InterPro" id="IPR002156">
    <property type="entry name" value="RNaseH_domain"/>
</dbReference>
<dbReference type="Proteomes" id="UP000325315">
    <property type="component" value="Unassembled WGS sequence"/>
</dbReference>
<dbReference type="SUPFAM" id="SSF56672">
    <property type="entry name" value="DNA/RNA polymerases"/>
    <property type="match status" value="1"/>
</dbReference>
<evidence type="ECO:0000313" key="3">
    <source>
        <dbReference type="Proteomes" id="UP000325315"/>
    </source>
</evidence>
<keyword evidence="2" id="KW-0548">Nucleotidyltransferase</keyword>
<name>A0A5B6U6G4_9ROSI</name>
<dbReference type="InterPro" id="IPR005135">
    <property type="entry name" value="Endo/exonuclease/phosphatase"/>
</dbReference>
<dbReference type="Pfam" id="PF13966">
    <property type="entry name" value="zf-RVT"/>
    <property type="match status" value="1"/>
</dbReference>
<accession>A0A5B6U6G4</accession>
<dbReference type="Pfam" id="PF13456">
    <property type="entry name" value="RVT_3"/>
    <property type="match status" value="1"/>
</dbReference>
<comment type="caution">
    <text evidence="2">The sequence shown here is derived from an EMBL/GenBank/DDBJ whole genome shotgun (WGS) entry which is preliminary data.</text>
</comment>
<gene>
    <name evidence="2" type="ORF">EPI10_009510</name>
</gene>
<dbReference type="InterPro" id="IPR043502">
    <property type="entry name" value="DNA/RNA_pol_sf"/>
</dbReference>
<feature type="domain" description="Reverse transcriptase" evidence="1">
    <location>
        <begin position="475"/>
        <end position="757"/>
    </location>
</feature>
<dbReference type="InterPro" id="IPR012337">
    <property type="entry name" value="RNaseH-like_sf"/>
</dbReference>
<dbReference type="GO" id="GO:0003964">
    <property type="term" value="F:RNA-directed DNA polymerase activity"/>
    <property type="evidence" value="ECO:0007669"/>
    <property type="project" value="UniProtKB-KW"/>
</dbReference>
<proteinExistence type="predicted"/>
<dbReference type="InterPro" id="IPR044730">
    <property type="entry name" value="RNase_H-like_dom_plant"/>
</dbReference>
<dbReference type="PANTHER" id="PTHR33116">
    <property type="entry name" value="REVERSE TRANSCRIPTASE ZINC-BINDING DOMAIN-CONTAINING PROTEIN-RELATED-RELATED"/>
    <property type="match status" value="1"/>
</dbReference>
<dbReference type="PANTHER" id="PTHR33116:SF86">
    <property type="entry name" value="REVERSE TRANSCRIPTASE DOMAIN-CONTAINING PROTEIN"/>
    <property type="match status" value="1"/>
</dbReference>
<keyword evidence="3" id="KW-1185">Reference proteome</keyword>
<dbReference type="CDD" id="cd01650">
    <property type="entry name" value="RT_nLTR_like"/>
    <property type="match status" value="1"/>
</dbReference>
<evidence type="ECO:0000313" key="2">
    <source>
        <dbReference type="EMBL" id="KAA3453480.1"/>
    </source>
</evidence>
<keyword evidence="2" id="KW-0808">Transferase</keyword>
<reference evidence="3" key="1">
    <citation type="journal article" date="2019" name="Plant Biotechnol. J.">
        <title>Genome sequencing of the Australian wild diploid species Gossypium australe highlights disease resistance and delayed gland morphogenesis.</title>
        <authorList>
            <person name="Cai Y."/>
            <person name="Cai X."/>
            <person name="Wang Q."/>
            <person name="Wang P."/>
            <person name="Zhang Y."/>
            <person name="Cai C."/>
            <person name="Xu Y."/>
            <person name="Wang K."/>
            <person name="Zhou Z."/>
            <person name="Wang C."/>
            <person name="Geng S."/>
            <person name="Li B."/>
            <person name="Dong Q."/>
            <person name="Hou Y."/>
            <person name="Wang H."/>
            <person name="Ai P."/>
            <person name="Liu Z."/>
            <person name="Yi F."/>
            <person name="Sun M."/>
            <person name="An G."/>
            <person name="Cheng J."/>
            <person name="Zhang Y."/>
            <person name="Shi Q."/>
            <person name="Xie Y."/>
            <person name="Shi X."/>
            <person name="Chang Y."/>
            <person name="Huang F."/>
            <person name="Chen Y."/>
            <person name="Hong S."/>
            <person name="Mi L."/>
            <person name="Sun Q."/>
            <person name="Zhang L."/>
            <person name="Zhou B."/>
            <person name="Peng R."/>
            <person name="Zhang X."/>
            <person name="Liu F."/>
        </authorList>
    </citation>
    <scope>NUCLEOTIDE SEQUENCE [LARGE SCALE GENOMIC DNA]</scope>
    <source>
        <strain evidence="3">cv. PA1801</strain>
    </source>
</reference>
<dbReference type="Gene3D" id="3.30.420.10">
    <property type="entry name" value="Ribonuclease H-like superfamily/Ribonuclease H"/>
    <property type="match status" value="1"/>
</dbReference>
<dbReference type="SUPFAM" id="SSF53098">
    <property type="entry name" value="Ribonuclease H-like"/>
    <property type="match status" value="1"/>
</dbReference>
<dbReference type="Gene3D" id="3.60.10.10">
    <property type="entry name" value="Endonuclease/exonuclease/phosphatase"/>
    <property type="match status" value="1"/>
</dbReference>
<dbReference type="GO" id="GO:0004523">
    <property type="term" value="F:RNA-DNA hybrid ribonuclease activity"/>
    <property type="evidence" value="ECO:0007669"/>
    <property type="project" value="InterPro"/>
</dbReference>
<dbReference type="EMBL" id="SMMG02000013">
    <property type="protein sequence ID" value="KAA3453480.1"/>
    <property type="molecule type" value="Genomic_DNA"/>
</dbReference>
<dbReference type="InterPro" id="IPR000477">
    <property type="entry name" value="RT_dom"/>
</dbReference>
<sequence>MKHFCWNARGLGSPRAVRRLRYILKQHHPHLVFLMETKLDSKCMDRVRRSCGFTNGINVEAEGSRGGLCLAWRDDIGVTLRSYSKWHIDVLIKEEGIQEEWRFTGFYGSPYVRDQKYVWNLLERLSQDKDYPWLVAGDFNEIMFSFEKQGGQLRDPRRMETFRDTLANCGLMDVGFSGTWFTWERGNLSETNIRERLDRGVANEKWLTLFPMGRIQHLPFIISDHCPLLLTTDSDNTIIRNRRFHFETWWTMEESFEGVLRNIWESSSEPLIQKLKTLQVGLEQWAKTLKRKKGVLKKKLTEDLESLLGKDRDDETLAKLIDTKIRLNLEIDKEERYWEQRSRVNWLQFGDRNTAFFHKSATTRKKVNLITKLVLDEGLEITDETGLQEAAKSYFENLFTSEGVADPKKVLEGIESCISQEVNDVLISPFKEDEVYAALKGMRPLKAPGSDGFPALFFQKYWHIVGKEVLEYCLGILNDGKEIEAANMTDIVLIPKVSQPTALVNFRPISLCTVVYKLVTKTIANRLQSVIGGCIDKAQSAFIPGLLISDNVILAYELLHTYRQKRMGKKGYMAVKLDMSKAYDRVEWDFVIQVMRKMGFSAIWIRLIMKCITTVSYTVILNGNRGSPFQSSRGLRQGDPLSPFLFLFCSEGLSALMKMAKQNGLVKGAKASRYGPEISHLLFADDCILFGEASERGARVLKEILQEYADCSGQRVNFNKSTVFFSANTSEASKVLVSSLLEVRTSDNPEKYLGLPNMIGRRKREAFQNLLDRIVARIEGWSSRLLSQGGKEIFIKSVLQAVPTYAMSCFLFPKALCERIESKLAHFWWQKGAGKRGIHWCKWKYLCRPKEEGGLAFRNMAQFNLCLLAKQGWRLLLFPDSLVAQVFKAKYYSNSDFLNSRLGNSCSYVWRSIWATKDILQRGLIWRVGTGQDISISEDAWIPNYSNGRLLSRFVNLQCGNVAELINSSKREWDKGLILNTFSVDVADLILRIPLSQYPHVDRVAWRGEPSGEFSVRSSYKLLQSVDPTAYAIQSNYSDFYRKLWRIDLPTKIKIFIWKSSWNYLATKANMLVRRLAANSLCPRCGLAEENMNHLFRRCPVSEEIWRNLLVLDISFFTQEEFGDWLTTVLLSMPSEQCRIFCVTMWAIWGDRNSRIHDKIRRSGQETAYFVVSYIKELAGVKKSTQHTTALDIRWRHPSGQGVKINFDAAFDAKNRCSASGVVARDSAGQVLVSATDIHQGVESAFAAEAIACRRATQIALGMGGKQINIEGDSLSIIKKCNQTDFDKSQIGAFIYDIQRMKNRGSSLKFTYSPRSSNKLAHLLATETLRRNEVFYLFHCVPRFAETQRRNDSLREPD</sequence>
<dbReference type="OrthoDB" id="1165159at2759"/>
<dbReference type="InterPro" id="IPR026960">
    <property type="entry name" value="RVT-Znf"/>
</dbReference>
<organism evidence="2 3">
    <name type="scientific">Gossypium australe</name>
    <dbReference type="NCBI Taxonomy" id="47621"/>
    <lineage>
        <taxon>Eukaryota</taxon>
        <taxon>Viridiplantae</taxon>
        <taxon>Streptophyta</taxon>
        <taxon>Embryophyta</taxon>
        <taxon>Tracheophyta</taxon>
        <taxon>Spermatophyta</taxon>
        <taxon>Magnoliopsida</taxon>
        <taxon>eudicotyledons</taxon>
        <taxon>Gunneridae</taxon>
        <taxon>Pentapetalae</taxon>
        <taxon>rosids</taxon>
        <taxon>malvids</taxon>
        <taxon>Malvales</taxon>
        <taxon>Malvaceae</taxon>
        <taxon>Malvoideae</taxon>
        <taxon>Gossypium</taxon>
    </lineage>
</organism>
<dbReference type="InterPro" id="IPR036397">
    <property type="entry name" value="RNaseH_sf"/>
</dbReference>
<evidence type="ECO:0000259" key="1">
    <source>
        <dbReference type="PROSITE" id="PS50878"/>
    </source>
</evidence>